<evidence type="ECO:0000313" key="8">
    <source>
        <dbReference type="Proteomes" id="UP000518752"/>
    </source>
</evidence>
<feature type="domain" description="FAD dependent oxidoreductase" evidence="6">
    <location>
        <begin position="91"/>
        <end position="377"/>
    </location>
</feature>
<organism evidence="7 8">
    <name type="scientific">Collybiopsis confluens</name>
    <dbReference type="NCBI Taxonomy" id="2823264"/>
    <lineage>
        <taxon>Eukaryota</taxon>
        <taxon>Fungi</taxon>
        <taxon>Dikarya</taxon>
        <taxon>Basidiomycota</taxon>
        <taxon>Agaricomycotina</taxon>
        <taxon>Agaricomycetes</taxon>
        <taxon>Agaricomycetidae</taxon>
        <taxon>Agaricales</taxon>
        <taxon>Marasmiineae</taxon>
        <taxon>Omphalotaceae</taxon>
        <taxon>Collybiopsis</taxon>
    </lineage>
</organism>
<name>A0A8H5HVS2_9AGAR</name>
<dbReference type="SUPFAM" id="SSF51971">
    <property type="entry name" value="Nucleotide-binding domain"/>
    <property type="match status" value="1"/>
</dbReference>
<dbReference type="OrthoDB" id="2015447at2759"/>
<keyword evidence="3" id="KW-0285">Flavoprotein</keyword>
<evidence type="ECO:0000256" key="4">
    <source>
        <dbReference type="ARBA" id="ARBA00022827"/>
    </source>
</evidence>
<evidence type="ECO:0000256" key="1">
    <source>
        <dbReference type="ARBA" id="ARBA00001974"/>
    </source>
</evidence>
<reference evidence="7 8" key="1">
    <citation type="journal article" date="2020" name="ISME J.">
        <title>Uncovering the hidden diversity of litter-decomposition mechanisms in mushroom-forming fungi.</title>
        <authorList>
            <person name="Floudas D."/>
            <person name="Bentzer J."/>
            <person name="Ahren D."/>
            <person name="Johansson T."/>
            <person name="Persson P."/>
            <person name="Tunlid A."/>
        </authorList>
    </citation>
    <scope>NUCLEOTIDE SEQUENCE [LARGE SCALE GENOMIC DNA]</scope>
    <source>
        <strain evidence="7 8">CBS 406.79</strain>
    </source>
</reference>
<dbReference type="GO" id="GO:0003884">
    <property type="term" value="F:D-amino-acid oxidase activity"/>
    <property type="evidence" value="ECO:0007669"/>
    <property type="project" value="InterPro"/>
</dbReference>
<dbReference type="Gene3D" id="3.30.9.10">
    <property type="entry name" value="D-Amino Acid Oxidase, subunit A, domain 2"/>
    <property type="match status" value="1"/>
</dbReference>
<dbReference type="AlphaFoldDB" id="A0A8H5HVS2"/>
<dbReference type="Pfam" id="PF01266">
    <property type="entry name" value="DAO"/>
    <property type="match status" value="1"/>
</dbReference>
<evidence type="ECO:0000259" key="6">
    <source>
        <dbReference type="Pfam" id="PF01266"/>
    </source>
</evidence>
<dbReference type="PANTHER" id="PTHR11530">
    <property type="entry name" value="D-AMINO ACID OXIDASE"/>
    <property type="match status" value="1"/>
</dbReference>
<dbReference type="InterPro" id="IPR006076">
    <property type="entry name" value="FAD-dep_OxRdtase"/>
</dbReference>
<accession>A0A8H5HVS2</accession>
<dbReference type="GO" id="GO:0005737">
    <property type="term" value="C:cytoplasm"/>
    <property type="evidence" value="ECO:0007669"/>
    <property type="project" value="TreeGrafter"/>
</dbReference>
<dbReference type="EMBL" id="JAACJN010000017">
    <property type="protein sequence ID" value="KAF5390090.1"/>
    <property type="molecule type" value="Genomic_DNA"/>
</dbReference>
<dbReference type="InterPro" id="IPR023209">
    <property type="entry name" value="DAO"/>
</dbReference>
<evidence type="ECO:0000313" key="7">
    <source>
        <dbReference type="EMBL" id="KAF5390090.1"/>
    </source>
</evidence>
<comment type="similarity">
    <text evidence="2">Belongs to the DAMOX/DASOX family.</text>
</comment>
<keyword evidence="5" id="KW-0560">Oxidoreductase</keyword>
<comment type="caution">
    <text evidence="7">The sequence shown here is derived from an EMBL/GenBank/DDBJ whole genome shotgun (WGS) entry which is preliminary data.</text>
</comment>
<dbReference type="GO" id="GO:0071949">
    <property type="term" value="F:FAD binding"/>
    <property type="evidence" value="ECO:0007669"/>
    <property type="project" value="InterPro"/>
</dbReference>
<dbReference type="PANTHER" id="PTHR11530:SF11">
    <property type="entry name" value="D-ASPARTATE OXIDASE"/>
    <property type="match status" value="1"/>
</dbReference>
<evidence type="ECO:0000256" key="3">
    <source>
        <dbReference type="ARBA" id="ARBA00022630"/>
    </source>
</evidence>
<keyword evidence="8" id="KW-1185">Reference proteome</keyword>
<evidence type="ECO:0000256" key="2">
    <source>
        <dbReference type="ARBA" id="ARBA00006730"/>
    </source>
</evidence>
<proteinExistence type="inferred from homology"/>
<protein>
    <recommendedName>
        <fullName evidence="6">FAD dependent oxidoreductase domain-containing protein</fullName>
    </recommendedName>
</protein>
<sequence>MKFDPYRYTFSKKLNSSTSASSYKVSRDLKLLTSSPPLEIRISCISQALKRSFIIIIYNGGGYHYISSFFPTTYDSFLIFSLMSSTAKKEVVVLGAGVIGLTTAIMIQEEKGSEYHVTIVAETFPTDPRTFKYTSFWAGASCICTGTDDVNLQRMERETFDTVWKMSEPGSGVAEGCLLRCRNFEYLTERTRITENDEHPCSFMPDFRQLQEGELVPGAVQGFTFTTVTFDIPRYLPYLLSRFLAAGGAIVRGAVGHIQPLLEGGAGLFPDSSSRLSPPDAVILCVGIGARFLGGIEDKDMYPVRGQTVLLNAPWVKEMPILVDIEGDIFPYIIPRKGGHVIVGGTFHRDDWYPRPRPEITEHILAKALKLWPELAPQNYVLSESVLDLIGTAG</sequence>
<evidence type="ECO:0000256" key="5">
    <source>
        <dbReference type="ARBA" id="ARBA00023002"/>
    </source>
</evidence>
<dbReference type="GO" id="GO:0019478">
    <property type="term" value="P:D-amino acid catabolic process"/>
    <property type="evidence" value="ECO:0007669"/>
    <property type="project" value="TreeGrafter"/>
</dbReference>
<keyword evidence="4" id="KW-0274">FAD</keyword>
<dbReference type="Gene3D" id="3.40.50.720">
    <property type="entry name" value="NAD(P)-binding Rossmann-like Domain"/>
    <property type="match status" value="1"/>
</dbReference>
<dbReference type="Proteomes" id="UP000518752">
    <property type="component" value="Unassembled WGS sequence"/>
</dbReference>
<comment type="cofactor">
    <cofactor evidence="1">
        <name>FAD</name>
        <dbReference type="ChEBI" id="CHEBI:57692"/>
    </cofactor>
</comment>
<gene>
    <name evidence="7" type="ORF">D9757_003868</name>
</gene>